<sequence length="64" mass="7673">MEKERTECWQLCPLCWLINTVYSPEAARHLKNAKREMLLALRAMAAKQLSEERREIKRIDIEEE</sequence>
<dbReference type="RefSeq" id="WP_042686691.1">
    <property type="nucleotide sequence ID" value="NZ_DUIH01000006.1"/>
</dbReference>
<proteinExistence type="predicted"/>
<evidence type="ECO:0000313" key="1">
    <source>
        <dbReference type="EMBL" id="HIH69273.1"/>
    </source>
</evidence>
<organism evidence="1 2">
    <name type="scientific">Methermicoccus shengliensis</name>
    <dbReference type="NCBI Taxonomy" id="660064"/>
    <lineage>
        <taxon>Archaea</taxon>
        <taxon>Methanobacteriati</taxon>
        <taxon>Methanobacteriota</taxon>
        <taxon>Stenosarchaea group</taxon>
        <taxon>Methanomicrobia</taxon>
        <taxon>Methanosarcinales</taxon>
        <taxon>Methermicoccaceae</taxon>
        <taxon>Methermicoccus</taxon>
    </lineage>
</organism>
<dbReference type="EMBL" id="DUIH01000006">
    <property type="protein sequence ID" value="HIH69273.1"/>
    <property type="molecule type" value="Genomic_DNA"/>
</dbReference>
<reference evidence="1" key="1">
    <citation type="journal article" date="2020" name="bioRxiv">
        <title>A rank-normalized archaeal taxonomy based on genome phylogeny resolves widespread incomplete and uneven classifications.</title>
        <authorList>
            <person name="Rinke C."/>
            <person name="Chuvochina M."/>
            <person name="Mussig A.J."/>
            <person name="Chaumeil P.-A."/>
            <person name="Waite D.W."/>
            <person name="Whitman W.B."/>
            <person name="Parks D.H."/>
            <person name="Hugenholtz P."/>
        </authorList>
    </citation>
    <scope>NUCLEOTIDE SEQUENCE</scope>
    <source>
        <strain evidence="1">UBA12518</strain>
    </source>
</reference>
<accession>A0A832VWY2</accession>
<comment type="caution">
    <text evidence="1">The sequence shown here is derived from an EMBL/GenBank/DDBJ whole genome shotgun (WGS) entry which is preliminary data.</text>
</comment>
<dbReference type="AlphaFoldDB" id="A0A832VWY2"/>
<evidence type="ECO:0000313" key="2">
    <source>
        <dbReference type="Proteomes" id="UP000600363"/>
    </source>
</evidence>
<protein>
    <submittedName>
        <fullName evidence="1">Uncharacterized protein</fullName>
    </submittedName>
</protein>
<dbReference type="Proteomes" id="UP000600363">
    <property type="component" value="Unassembled WGS sequence"/>
</dbReference>
<name>A0A832VWY2_9EURY</name>
<gene>
    <name evidence="1" type="ORF">HA299_01425</name>
</gene>